<dbReference type="AlphaFoldDB" id="A0A4S4JY99"/>
<evidence type="ECO:0000313" key="3">
    <source>
        <dbReference type="Proteomes" id="UP000297014"/>
    </source>
</evidence>
<proteinExistence type="predicted"/>
<reference evidence="2 3" key="1">
    <citation type="submission" date="2014-01" db="EMBL/GenBank/DDBJ databases">
        <title>Draft genome sequencing of Bacillus alcalophilus CGMCC 1.3604.</title>
        <authorList>
            <person name="Yang J."/>
            <person name="Diao L."/>
            <person name="Yang S."/>
        </authorList>
    </citation>
    <scope>NUCLEOTIDE SEQUENCE [LARGE SCALE GENOMIC DNA]</scope>
    <source>
        <strain evidence="2 3">CGMCC 1.3604</strain>
    </source>
</reference>
<feature type="non-terminal residue" evidence="2">
    <location>
        <position position="1"/>
    </location>
</feature>
<comment type="caution">
    <text evidence="2">The sequence shown here is derived from an EMBL/GenBank/DDBJ whole genome shotgun (WGS) entry which is preliminary data.</text>
</comment>
<evidence type="ECO:0000256" key="1">
    <source>
        <dbReference type="SAM" id="Phobius"/>
    </source>
</evidence>
<name>A0A4S4JY99_ALKAL</name>
<organism evidence="2 3">
    <name type="scientific">Alkalihalobacillus alcalophilus ATCC 27647 = CGMCC 1.3604</name>
    <dbReference type="NCBI Taxonomy" id="1218173"/>
    <lineage>
        <taxon>Bacteria</taxon>
        <taxon>Bacillati</taxon>
        <taxon>Bacillota</taxon>
        <taxon>Bacilli</taxon>
        <taxon>Bacillales</taxon>
        <taxon>Bacillaceae</taxon>
        <taxon>Alkalihalobacillus</taxon>
    </lineage>
</organism>
<evidence type="ECO:0000313" key="2">
    <source>
        <dbReference type="EMBL" id="THG90253.1"/>
    </source>
</evidence>
<dbReference type="Proteomes" id="UP000297014">
    <property type="component" value="Unassembled WGS sequence"/>
</dbReference>
<protein>
    <submittedName>
        <fullName evidence="2">Membrane protein</fullName>
    </submittedName>
</protein>
<feature type="transmembrane region" description="Helical" evidence="1">
    <location>
        <begin position="125"/>
        <end position="144"/>
    </location>
</feature>
<sequence>QRAKYNIRGEVLMFEWSDLMTAFWAFFLILPLVSFIHQFGHWTMAKMMGGTSNLVIGRGKTILRVGPISFKRIYIADSSCTYKGLKINNKLGHILVHLGGVIFNLGSMLVLNLLIMINIIPETTYFYQFGYFSVYYVFFALLPIKYSEKHVSDGLAVYEILKNFDPKDVTD</sequence>
<keyword evidence="1" id="KW-0472">Membrane</keyword>
<feature type="transmembrane region" description="Helical" evidence="1">
    <location>
        <begin position="94"/>
        <end position="119"/>
    </location>
</feature>
<dbReference type="EMBL" id="JALP01000164">
    <property type="protein sequence ID" value="THG90253.1"/>
    <property type="molecule type" value="Genomic_DNA"/>
</dbReference>
<accession>A0A4S4JY99</accession>
<keyword evidence="1" id="KW-0812">Transmembrane</keyword>
<gene>
    <name evidence="2" type="ORF">AJ85_11650</name>
</gene>
<keyword evidence="1" id="KW-1133">Transmembrane helix</keyword>
<feature type="transmembrane region" description="Helical" evidence="1">
    <location>
        <begin position="20"/>
        <end position="39"/>
    </location>
</feature>